<dbReference type="EMBL" id="QKWP01001107">
    <property type="protein sequence ID" value="RIB11679.1"/>
    <property type="molecule type" value="Genomic_DNA"/>
</dbReference>
<accession>A0A397USC3</accession>
<feature type="region of interest" description="Disordered" evidence="1">
    <location>
        <begin position="119"/>
        <end position="201"/>
    </location>
</feature>
<feature type="compositionally biased region" description="Basic residues" evidence="1">
    <location>
        <begin position="180"/>
        <end position="199"/>
    </location>
</feature>
<protein>
    <submittedName>
        <fullName evidence="2">Uncharacterized protein</fullName>
    </submittedName>
</protein>
<feature type="region of interest" description="Disordered" evidence="1">
    <location>
        <begin position="1"/>
        <end position="100"/>
    </location>
</feature>
<feature type="compositionally biased region" description="Low complexity" evidence="1">
    <location>
        <begin position="164"/>
        <end position="174"/>
    </location>
</feature>
<evidence type="ECO:0000313" key="2">
    <source>
        <dbReference type="EMBL" id="RIB11679.1"/>
    </source>
</evidence>
<feature type="compositionally biased region" description="Polar residues" evidence="1">
    <location>
        <begin position="137"/>
        <end position="156"/>
    </location>
</feature>
<gene>
    <name evidence="2" type="ORF">C2G38_2202811</name>
</gene>
<keyword evidence="3" id="KW-1185">Reference proteome</keyword>
<sequence length="218" mass="25062">MNFKTAVPTAKLHLKEEKYIRKKKKQKKQSSNFKMKNLPENGNSNNSSNDGSNSEIIPGRKKSITTPVTIAPTAKSEERKALERKKKRKNEKITQLNKHLYEPENLPRLQHIKTRNLHKPYNKTTPEKCARPLNPGETYTTIPQETQKSNNNTCNDAQDDIDNDTSNSTNNDTNMATGKRQTKKKKEKKSKHKNDKLKKKENIIMGWCKKICTSNNSD</sequence>
<evidence type="ECO:0000313" key="3">
    <source>
        <dbReference type="Proteomes" id="UP000266673"/>
    </source>
</evidence>
<proteinExistence type="predicted"/>
<dbReference type="AlphaFoldDB" id="A0A397USC3"/>
<dbReference type="Proteomes" id="UP000266673">
    <property type="component" value="Unassembled WGS sequence"/>
</dbReference>
<organism evidence="2 3">
    <name type="scientific">Gigaspora rosea</name>
    <dbReference type="NCBI Taxonomy" id="44941"/>
    <lineage>
        <taxon>Eukaryota</taxon>
        <taxon>Fungi</taxon>
        <taxon>Fungi incertae sedis</taxon>
        <taxon>Mucoromycota</taxon>
        <taxon>Glomeromycotina</taxon>
        <taxon>Glomeromycetes</taxon>
        <taxon>Diversisporales</taxon>
        <taxon>Gigasporaceae</taxon>
        <taxon>Gigaspora</taxon>
    </lineage>
</organism>
<reference evidence="2 3" key="1">
    <citation type="submission" date="2018-06" db="EMBL/GenBank/DDBJ databases">
        <title>Comparative genomics reveals the genomic features of Rhizophagus irregularis, R. cerebriforme, R. diaphanum and Gigaspora rosea, and their symbiotic lifestyle signature.</title>
        <authorList>
            <person name="Morin E."/>
            <person name="San Clemente H."/>
            <person name="Chen E.C.H."/>
            <person name="De La Providencia I."/>
            <person name="Hainaut M."/>
            <person name="Kuo A."/>
            <person name="Kohler A."/>
            <person name="Murat C."/>
            <person name="Tang N."/>
            <person name="Roy S."/>
            <person name="Loubradou J."/>
            <person name="Henrissat B."/>
            <person name="Grigoriev I.V."/>
            <person name="Corradi N."/>
            <person name="Roux C."/>
            <person name="Martin F.M."/>
        </authorList>
    </citation>
    <scope>NUCLEOTIDE SEQUENCE [LARGE SCALE GENOMIC DNA]</scope>
    <source>
        <strain evidence="2 3">DAOM 194757</strain>
    </source>
</reference>
<feature type="compositionally biased region" description="Low complexity" evidence="1">
    <location>
        <begin position="29"/>
        <end position="54"/>
    </location>
</feature>
<comment type="caution">
    <text evidence="2">The sequence shown here is derived from an EMBL/GenBank/DDBJ whole genome shotgun (WGS) entry which is preliminary data.</text>
</comment>
<name>A0A397USC3_9GLOM</name>
<evidence type="ECO:0000256" key="1">
    <source>
        <dbReference type="SAM" id="MobiDB-lite"/>
    </source>
</evidence>